<organism evidence="1 2">
    <name type="scientific">Candidatus Gallimonas gallistercoris</name>
    <dbReference type="NCBI Taxonomy" id="2838602"/>
    <lineage>
        <taxon>Bacteria</taxon>
        <taxon>Bacillati</taxon>
        <taxon>Bacillota</taxon>
        <taxon>Clostridia</taxon>
        <taxon>Candidatus Gallimonas</taxon>
    </lineage>
</organism>
<evidence type="ECO:0000313" key="2">
    <source>
        <dbReference type="Proteomes" id="UP000824221"/>
    </source>
</evidence>
<dbReference type="Proteomes" id="UP000824221">
    <property type="component" value="Unassembled WGS sequence"/>
</dbReference>
<sequence>MNELISLAALSGFPKNDEVIFWDEFEGEQVLSWQSHGVALTTCELGNFPLWENFLTERGFYRARRWQLKELTEGVPLSYSDRKRLPHRRHTSGAAFLLIVFRCMDLIK</sequence>
<reference evidence="1" key="1">
    <citation type="journal article" date="2021" name="PeerJ">
        <title>Extensive microbial diversity within the chicken gut microbiome revealed by metagenomics and culture.</title>
        <authorList>
            <person name="Gilroy R."/>
            <person name="Ravi A."/>
            <person name="Getino M."/>
            <person name="Pursley I."/>
            <person name="Horton D.L."/>
            <person name="Alikhan N.F."/>
            <person name="Baker D."/>
            <person name="Gharbi K."/>
            <person name="Hall N."/>
            <person name="Watson M."/>
            <person name="Adriaenssens E.M."/>
            <person name="Foster-Nyarko E."/>
            <person name="Jarju S."/>
            <person name="Secka A."/>
            <person name="Antonio M."/>
            <person name="Oren A."/>
            <person name="Chaudhuri R.R."/>
            <person name="La Ragione R."/>
            <person name="Hildebrand F."/>
            <person name="Pallen M.J."/>
        </authorList>
    </citation>
    <scope>NUCLEOTIDE SEQUENCE</scope>
    <source>
        <strain evidence="1">CHK156-179</strain>
    </source>
</reference>
<dbReference type="EMBL" id="DXAJ01000040">
    <property type="protein sequence ID" value="HJA02284.1"/>
    <property type="molecule type" value="Genomic_DNA"/>
</dbReference>
<proteinExistence type="predicted"/>
<protein>
    <submittedName>
        <fullName evidence="1">Uncharacterized protein</fullName>
    </submittedName>
</protein>
<comment type="caution">
    <text evidence="1">The sequence shown here is derived from an EMBL/GenBank/DDBJ whole genome shotgun (WGS) entry which is preliminary data.</text>
</comment>
<dbReference type="AlphaFoldDB" id="A0A9D2H1Z1"/>
<accession>A0A9D2H1Z1</accession>
<gene>
    <name evidence="1" type="ORF">H9797_02765</name>
</gene>
<reference evidence="1" key="2">
    <citation type="submission" date="2021-04" db="EMBL/GenBank/DDBJ databases">
        <authorList>
            <person name="Gilroy R."/>
        </authorList>
    </citation>
    <scope>NUCLEOTIDE SEQUENCE</scope>
    <source>
        <strain evidence="1">CHK156-179</strain>
    </source>
</reference>
<name>A0A9D2H1Z1_9FIRM</name>
<evidence type="ECO:0000313" key="1">
    <source>
        <dbReference type="EMBL" id="HJA02284.1"/>
    </source>
</evidence>